<sequence>MATGDDYSARQAASVYELCLKLGHHLDDVRDRAAKALITKTSTGLANYTTVSRVVEFPQLALHWLNDRHTTADTGLVKGFIKFYTAVVATCIAENAHIKERFISSGAVQFFEDFRGFEARYAEEIDGALSCLLSQVGPSSSIVQRPPKAIERQPPGQAAEEAKARPSWAELVTVSSADERRLFDASCRIKYSSVGRSKRVSALREVRYVMVFDFPPEVFVSREGILVVEALVSALSDNIEDYSSEDSTCDLAAESLNVILSGLHKKLQLNTKLSPKPCCRLVHVALYGVINAFIKAPNDDLLPALLRTAEAALRFLQHGTEGEFKRHFIDFGLDREEVIKYLDLVTDALVKFFAPSDHYDASPALRLVRTWPPGRLAAFDLCSAILMLSKDVLVQRKRNDRLIEHIISWSLDPQLWSERPARVEALAASVLQSLSVGGYQDYLALHHPDEHKCDLSDRAKAARELKAMGVDVEEYHWSGDSYAAVELRYMVTDVPEVHRIAYERKLDVLLSSRPPLDISSMSAKTREVVHGQYGKTLRHAFNVGGPKLREKVVEALQVIICSIGSCRQLSVSPEAFVVEVITLACDAVKQRTFRPSLWWPFTLLLIQTDGIGPLALHAIRLLCTFLVQLGHSVISKDTIQLGVLPYIVQPMAACCAGHHFTINASLWLLGSCPVDPEGVRDAVTPLTHNGKAVITRQLAWRVLAVHYSDELDKRVVEVAFDGSEEPEIRLECLAIIAAKMTPEMASEVVPKLPSLITDERNLRIPSGAMREAAVGVMGAIEDEESLQSLARDLTKKNLWSAVIDSGSASGIWSLVARCMELDNELLAYLSLQTTLFDPSRPMPLCGPMLEVLRSVRDQLNSRRSAEALRPAVLWMKCQEESMVEWIRRWVAPCTNGPATQLLPWKATLTLASISCIGDSIKLFHDSARDNGEDGMKEMRETLFEKASAELLGCFRPEDVSAGTCDVAVALQSILSISNIKASRSDSWLQFYAFAAYRTLRRLRSDPAAVSGILVRVARSLSESVTGLQLGTPRTVQTPRPQSLDTYRFVATLTRLMGRMAALHPVLCLEGEVSPFVRAFKLVWSAATAPRRGQRELGSDELTAVLLDILITIIIDNKSLPSVTDHLARTGILSLILSLATRPDIPVALLSRCCDIIALAKSSMVNRSTLGKVVDAIVESNVNSKVILQSPASENATAAVTRATVVFELITDLAQCQQTSAKVGPRLVDDGWLDMLKPVPAARHAITPTLQASICRMVLALCLSPCPITRRKIAIVDSAVEVLWRRAIEKRDADAFITMAVLSFHTLKLTSWLLSNLRFCMDF</sequence>
<name>A0A7J6LN47_PERCH</name>
<evidence type="ECO:0000313" key="1">
    <source>
        <dbReference type="EMBL" id="KAF4660715.1"/>
    </source>
</evidence>
<protein>
    <submittedName>
        <fullName evidence="1">Uncharacterized protein</fullName>
    </submittedName>
</protein>
<dbReference type="EMBL" id="JAAPAO010000403">
    <property type="protein sequence ID" value="KAF4660715.1"/>
    <property type="molecule type" value="Genomic_DNA"/>
</dbReference>
<proteinExistence type="predicted"/>
<comment type="caution">
    <text evidence="1">The sequence shown here is derived from an EMBL/GenBank/DDBJ whole genome shotgun (WGS) entry which is preliminary data.</text>
</comment>
<dbReference type="Proteomes" id="UP000591131">
    <property type="component" value="Unassembled WGS sequence"/>
</dbReference>
<organism evidence="1 2">
    <name type="scientific">Perkinsus chesapeaki</name>
    <name type="common">Clam parasite</name>
    <name type="synonym">Perkinsus andrewsi</name>
    <dbReference type="NCBI Taxonomy" id="330153"/>
    <lineage>
        <taxon>Eukaryota</taxon>
        <taxon>Sar</taxon>
        <taxon>Alveolata</taxon>
        <taxon>Perkinsozoa</taxon>
        <taxon>Perkinsea</taxon>
        <taxon>Perkinsida</taxon>
        <taxon>Perkinsidae</taxon>
        <taxon>Perkinsus</taxon>
    </lineage>
</organism>
<accession>A0A7J6LN47</accession>
<gene>
    <name evidence="1" type="ORF">FOL47_007047</name>
</gene>
<dbReference type="OrthoDB" id="428850at2759"/>
<evidence type="ECO:0000313" key="2">
    <source>
        <dbReference type="Proteomes" id="UP000591131"/>
    </source>
</evidence>
<reference evidence="1 2" key="1">
    <citation type="submission" date="2020-04" db="EMBL/GenBank/DDBJ databases">
        <title>Perkinsus chesapeaki whole genome sequence.</title>
        <authorList>
            <person name="Bogema D.R."/>
        </authorList>
    </citation>
    <scope>NUCLEOTIDE SEQUENCE [LARGE SCALE GENOMIC DNA]</scope>
    <source>
        <strain evidence="1">ATCC PRA-425</strain>
    </source>
</reference>
<keyword evidence="2" id="KW-1185">Reference proteome</keyword>